<dbReference type="KEGG" id="pme:NATL1_05441"/>
<dbReference type="HOGENOM" id="CLU_028523_2_1_3"/>
<keyword evidence="2" id="KW-0456">Lyase</keyword>
<reference evidence="4" key="1">
    <citation type="journal article" date="2007" name="PLoS Genet.">
        <title>Patterns and implications of gene gain and loss in the evolution of Prochlorococcus.</title>
        <authorList>
            <person name="Kettler G.C."/>
            <person name="Martiny A.C."/>
            <person name="Huang K."/>
            <person name="Zucker J."/>
            <person name="Coleman M.L."/>
            <person name="Rodrigue S."/>
            <person name="Chen F."/>
            <person name="Lapidus A."/>
            <person name="Ferriera S."/>
            <person name="Johnson J."/>
            <person name="Steglich C."/>
            <person name="Church G.M."/>
            <person name="Richardson P."/>
            <person name="Chisholm S.W."/>
        </authorList>
    </citation>
    <scope>NUCLEOTIDE SEQUENCE [LARGE SCALE GENOMIC DNA]</scope>
    <source>
        <strain evidence="4">NATL1A</strain>
    </source>
</reference>
<protein>
    <recommendedName>
        <fullName evidence="2">Putative nickel insertion protein</fullName>
    </recommendedName>
</protein>
<dbReference type="GO" id="GO:0016151">
    <property type="term" value="F:nickel cation binding"/>
    <property type="evidence" value="ECO:0007669"/>
    <property type="project" value="UniProtKB-UniRule"/>
</dbReference>
<dbReference type="RefSeq" id="WP_011823283.1">
    <property type="nucleotide sequence ID" value="NC_008819.1"/>
</dbReference>
<dbReference type="InterPro" id="IPR002822">
    <property type="entry name" value="Ni_insertion"/>
</dbReference>
<dbReference type="GO" id="GO:0016829">
    <property type="term" value="F:lyase activity"/>
    <property type="evidence" value="ECO:0007669"/>
    <property type="project" value="UniProtKB-UniRule"/>
</dbReference>
<comment type="similarity">
    <text evidence="2">Belongs to the LarC family.</text>
</comment>
<dbReference type="Gene3D" id="3.30.70.1380">
    <property type="entry name" value="Transcriptional regulatory protein pf0864 domain like"/>
    <property type="match status" value="1"/>
</dbReference>
<dbReference type="NCBIfam" id="TIGR00299">
    <property type="entry name" value="nickel pincer cofactor biosynthesis protein LarC"/>
    <property type="match status" value="1"/>
</dbReference>
<dbReference type="Pfam" id="PF01969">
    <property type="entry name" value="Ni_insertion"/>
    <property type="match status" value="1"/>
</dbReference>
<dbReference type="eggNOG" id="COG1641">
    <property type="taxonomic scope" value="Bacteria"/>
</dbReference>
<evidence type="ECO:0000313" key="4">
    <source>
        <dbReference type="Proteomes" id="UP000002592"/>
    </source>
</evidence>
<dbReference type="PANTHER" id="PTHR36566:SF1">
    <property type="entry name" value="PYRIDINIUM-3,5-BISTHIOCARBOXYLIC ACID MONONUCLEOTIDE NICKEL INSERTION PROTEIN"/>
    <property type="match status" value="1"/>
</dbReference>
<gene>
    <name evidence="3" type="ordered locus">NATL1_05441</name>
</gene>
<dbReference type="Proteomes" id="UP000002592">
    <property type="component" value="Chromosome"/>
</dbReference>
<dbReference type="HAMAP" id="MF_01074">
    <property type="entry name" value="LarC"/>
    <property type="match status" value="1"/>
</dbReference>
<name>A2C0U6_PROM1</name>
<dbReference type="AlphaFoldDB" id="A2C0U6"/>
<sequence length="408" mass="45920">MKSIFIDCSLGISGDMLASALFDLGVPHSIFLDNLVSLNIDKNYKLKFKEGDSEGIKGIVCMKNEIQFKELSRSLNEIKNLLLNSSLNDYVKKKSIKVFEILAEAEAVVHGNQISDVHFHELGSIDSILDIVNVCSAIDFLKPYKIYFSNPPSGKGIVSTSHGPLPVPVPTVLEIARQNEIPLMVLDDKYFGEITTPTGIALIATFIDKFGQPSNLNIQNIGIGLGSKNISRPNFLRILLIDENDDYMENNKPSNETIIAQEAWIDDSTPEDVAVLIDRLRSAGAIDVICYSVDMKKNRKGICIQAIVYPKHKNLLREVWFNYSTTIGIRENKISRWILPRRTVSHKTKFGTVNVKQAMRPNGLNSIKIEHKDLTRITLNTGIPIEEIRQKLIIELSEFYEIDDWSFL</sequence>
<organism evidence="3 4">
    <name type="scientific">Prochlorococcus marinus (strain NATL1A)</name>
    <dbReference type="NCBI Taxonomy" id="167555"/>
    <lineage>
        <taxon>Bacteria</taxon>
        <taxon>Bacillati</taxon>
        <taxon>Cyanobacteriota</taxon>
        <taxon>Cyanophyceae</taxon>
        <taxon>Synechococcales</taxon>
        <taxon>Prochlorococcaceae</taxon>
        <taxon>Prochlorococcus</taxon>
    </lineage>
</organism>
<proteinExistence type="inferred from homology"/>
<dbReference type="PANTHER" id="PTHR36566">
    <property type="entry name" value="NICKEL INSERTION PROTEIN-RELATED"/>
    <property type="match status" value="1"/>
</dbReference>
<accession>A2C0U6</accession>
<evidence type="ECO:0000256" key="2">
    <source>
        <dbReference type="HAMAP-Rule" id="MF_01074"/>
    </source>
</evidence>
<evidence type="ECO:0000256" key="1">
    <source>
        <dbReference type="ARBA" id="ARBA00022596"/>
    </source>
</evidence>
<dbReference type="EMBL" id="CP000553">
    <property type="protein sequence ID" value="ABM75106.1"/>
    <property type="molecule type" value="Genomic_DNA"/>
</dbReference>
<evidence type="ECO:0000313" key="3">
    <source>
        <dbReference type="EMBL" id="ABM75106.1"/>
    </source>
</evidence>
<keyword evidence="1 2" id="KW-0533">Nickel</keyword>